<evidence type="ECO:0000313" key="2">
    <source>
        <dbReference type="EMBL" id="CUM77110.1"/>
    </source>
</evidence>
<gene>
    <name evidence="2" type="ORF">ERS852573_00460</name>
</gene>
<organism evidence="2 3">
    <name type="scientific">Dorea longicatena</name>
    <dbReference type="NCBI Taxonomy" id="88431"/>
    <lineage>
        <taxon>Bacteria</taxon>
        <taxon>Bacillati</taxon>
        <taxon>Bacillota</taxon>
        <taxon>Clostridia</taxon>
        <taxon>Lachnospirales</taxon>
        <taxon>Lachnospiraceae</taxon>
        <taxon>Dorea</taxon>
    </lineage>
</organism>
<dbReference type="InterPro" id="IPR009835">
    <property type="entry name" value="SrtB"/>
</dbReference>
<sequence length="238" mass="26562">MTTHRAKSRIGGLVCASLLALAGILGFTLYSMEQSGNPDPVPGKAVSLDPYGFPEVDWEYWKSVNPDVIAWVTVPGTNIDSPIVQAHSSDPEYYLHHDVYGKYNVYGCPYLDAKCIDKGFESQNSVIFGHHMNDQTVFSAFSKFTDKSFAQDNSKVLLQMPGEKHILSVKLADVINAANDKSKRTEFTDDADFAKWYGERMDSADMVLDTAVPSRNVTFVTCSYNRFKNERTLVFASE</sequence>
<dbReference type="CDD" id="cd05826">
    <property type="entry name" value="Sortase_B"/>
    <property type="match status" value="1"/>
</dbReference>
<evidence type="ECO:0000256" key="1">
    <source>
        <dbReference type="ARBA" id="ARBA00022801"/>
    </source>
</evidence>
<evidence type="ECO:0000313" key="3">
    <source>
        <dbReference type="Proteomes" id="UP000095597"/>
    </source>
</evidence>
<proteinExistence type="predicted"/>
<dbReference type="SUPFAM" id="SSF63817">
    <property type="entry name" value="Sortase"/>
    <property type="match status" value="1"/>
</dbReference>
<accession>A0A173RGL0</accession>
<reference evidence="2 3" key="1">
    <citation type="submission" date="2015-09" db="EMBL/GenBank/DDBJ databases">
        <authorList>
            <consortium name="Pathogen Informatics"/>
        </authorList>
    </citation>
    <scope>NUCLEOTIDE SEQUENCE [LARGE SCALE GENOMIC DNA]</scope>
    <source>
        <strain evidence="2 3">2789STDY5834961</strain>
    </source>
</reference>
<dbReference type="AlphaFoldDB" id="A0A173RGL0"/>
<dbReference type="InterPro" id="IPR023365">
    <property type="entry name" value="Sortase_dom-sf"/>
</dbReference>
<dbReference type="OrthoDB" id="9806013at2"/>
<dbReference type="RefSeq" id="WP_055213532.1">
    <property type="nucleotide sequence ID" value="NZ_CYXO01000002.1"/>
</dbReference>
<protein>
    <submittedName>
        <fullName evidence="2">Sortase, SrtB family</fullName>
    </submittedName>
</protein>
<dbReference type="GO" id="GO:0016787">
    <property type="term" value="F:hydrolase activity"/>
    <property type="evidence" value="ECO:0007669"/>
    <property type="project" value="UniProtKB-KW"/>
</dbReference>
<name>A0A173RGL0_9FIRM</name>
<dbReference type="Proteomes" id="UP000095597">
    <property type="component" value="Unassembled WGS sequence"/>
</dbReference>
<dbReference type="Pfam" id="PF04203">
    <property type="entry name" value="Sortase"/>
    <property type="match status" value="1"/>
</dbReference>
<keyword evidence="1" id="KW-0378">Hydrolase</keyword>
<dbReference type="InterPro" id="IPR005754">
    <property type="entry name" value="Sortase"/>
</dbReference>
<dbReference type="EMBL" id="CYXO01000002">
    <property type="protein sequence ID" value="CUM77110.1"/>
    <property type="molecule type" value="Genomic_DNA"/>
</dbReference>
<dbReference type="Gene3D" id="2.40.260.10">
    <property type="entry name" value="Sortase"/>
    <property type="match status" value="1"/>
</dbReference>